<dbReference type="Proteomes" id="UP000823775">
    <property type="component" value="Unassembled WGS sequence"/>
</dbReference>
<dbReference type="EMBL" id="JACEIK010000654">
    <property type="protein sequence ID" value="MCD7460465.1"/>
    <property type="molecule type" value="Genomic_DNA"/>
</dbReference>
<sequence>MKMRSQGDNQALLEFSELQKLRKESEKKGLKEELVDGPTLGSFSTNFCLCQIARFRPAKLYIQLRAVDIFRFLNDFN</sequence>
<comment type="caution">
    <text evidence="1">The sequence shown here is derived from an EMBL/GenBank/DDBJ whole genome shotgun (WGS) entry which is preliminary data.</text>
</comment>
<organism evidence="1 2">
    <name type="scientific">Datura stramonium</name>
    <name type="common">Jimsonweed</name>
    <name type="synonym">Common thornapple</name>
    <dbReference type="NCBI Taxonomy" id="4076"/>
    <lineage>
        <taxon>Eukaryota</taxon>
        <taxon>Viridiplantae</taxon>
        <taxon>Streptophyta</taxon>
        <taxon>Embryophyta</taxon>
        <taxon>Tracheophyta</taxon>
        <taxon>Spermatophyta</taxon>
        <taxon>Magnoliopsida</taxon>
        <taxon>eudicotyledons</taxon>
        <taxon>Gunneridae</taxon>
        <taxon>Pentapetalae</taxon>
        <taxon>asterids</taxon>
        <taxon>lamiids</taxon>
        <taxon>Solanales</taxon>
        <taxon>Solanaceae</taxon>
        <taxon>Solanoideae</taxon>
        <taxon>Datureae</taxon>
        <taxon>Datura</taxon>
    </lineage>
</organism>
<evidence type="ECO:0000313" key="1">
    <source>
        <dbReference type="EMBL" id="MCD7460465.1"/>
    </source>
</evidence>
<keyword evidence="2" id="KW-1185">Reference proteome</keyword>
<proteinExistence type="predicted"/>
<name>A0ABS8SNU5_DATST</name>
<protein>
    <submittedName>
        <fullName evidence="1">Uncharacterized protein</fullName>
    </submittedName>
</protein>
<evidence type="ECO:0000313" key="2">
    <source>
        <dbReference type="Proteomes" id="UP000823775"/>
    </source>
</evidence>
<reference evidence="1 2" key="1">
    <citation type="journal article" date="2021" name="BMC Genomics">
        <title>Datura genome reveals duplications of psychoactive alkaloid biosynthetic genes and high mutation rate following tissue culture.</title>
        <authorList>
            <person name="Rajewski A."/>
            <person name="Carter-House D."/>
            <person name="Stajich J."/>
            <person name="Litt A."/>
        </authorList>
    </citation>
    <scope>NUCLEOTIDE SEQUENCE [LARGE SCALE GENOMIC DNA]</scope>
    <source>
        <strain evidence="1">AR-01</strain>
    </source>
</reference>
<accession>A0ABS8SNU5</accession>
<gene>
    <name evidence="1" type="ORF">HAX54_043596</name>
</gene>